<accession>A0ABY4SEZ8</accession>
<dbReference type="PANTHER" id="PTHR39338">
    <property type="entry name" value="BLL5662 PROTEIN-RELATED"/>
    <property type="match status" value="1"/>
</dbReference>
<dbReference type="CDD" id="cd00198">
    <property type="entry name" value="vWFA"/>
    <property type="match status" value="1"/>
</dbReference>
<dbReference type="PIRSF" id="PIRSF010256">
    <property type="entry name" value="CoxE_vWa"/>
    <property type="match status" value="1"/>
</dbReference>
<dbReference type="RefSeq" id="WP_250198527.1">
    <property type="nucleotide sequence ID" value="NZ_CP097636.1"/>
</dbReference>
<dbReference type="Proteomes" id="UP001056201">
    <property type="component" value="Chromosome 2"/>
</dbReference>
<dbReference type="InterPro" id="IPR036465">
    <property type="entry name" value="vWFA_dom_sf"/>
</dbReference>
<gene>
    <name evidence="2" type="ORF">MW290_15005</name>
</gene>
<dbReference type="EMBL" id="CP097636">
    <property type="protein sequence ID" value="URI10323.1"/>
    <property type="molecule type" value="Genomic_DNA"/>
</dbReference>
<reference evidence="2" key="1">
    <citation type="submission" date="2022-05" db="EMBL/GenBank/DDBJ databases">
        <title>An RpoN-dependent PEP-CTERM gene is involved in floc formation of an Aquincola tertiaricarbonis strain.</title>
        <authorList>
            <person name="Qiu D."/>
            <person name="Xia M."/>
        </authorList>
    </citation>
    <scope>NUCLEOTIDE SEQUENCE</scope>
    <source>
        <strain evidence="2">RN12</strain>
    </source>
</reference>
<evidence type="ECO:0000313" key="3">
    <source>
        <dbReference type="Proteomes" id="UP001056201"/>
    </source>
</evidence>
<evidence type="ECO:0000256" key="1">
    <source>
        <dbReference type="SAM" id="MobiDB-lite"/>
    </source>
</evidence>
<dbReference type="InterPro" id="IPR011195">
    <property type="entry name" value="UCP010256"/>
</dbReference>
<protein>
    <submittedName>
        <fullName evidence="2">VWA domain-containing protein</fullName>
    </submittedName>
</protein>
<evidence type="ECO:0000313" key="2">
    <source>
        <dbReference type="EMBL" id="URI10323.1"/>
    </source>
</evidence>
<dbReference type="InterPro" id="IPR008912">
    <property type="entry name" value="Uncharacterised_CoxE"/>
</dbReference>
<feature type="region of interest" description="Disordered" evidence="1">
    <location>
        <begin position="90"/>
        <end position="124"/>
    </location>
</feature>
<dbReference type="Pfam" id="PF05762">
    <property type="entry name" value="VWA_CoxE"/>
    <property type="match status" value="1"/>
</dbReference>
<organism evidence="2 3">
    <name type="scientific">Aquincola tertiaricarbonis</name>
    <dbReference type="NCBI Taxonomy" id="391953"/>
    <lineage>
        <taxon>Bacteria</taxon>
        <taxon>Pseudomonadati</taxon>
        <taxon>Pseudomonadota</taxon>
        <taxon>Betaproteobacteria</taxon>
        <taxon>Burkholderiales</taxon>
        <taxon>Sphaerotilaceae</taxon>
        <taxon>Aquincola</taxon>
    </lineage>
</organism>
<name>A0ABY4SEZ8_AQUTE</name>
<sequence length="392" mass="44628">MHRLAENVMHFGRVLRQAGVPVGTDRIQLALQALQVAGLESRVDFRAALAACLLDRHEHRAMFDQAFDLYWRDPDLAGRMMQMLLPQVRANNANAPPPPPENRRLGEAFSANAPPRPPQPEPPEEVQVEATLTFSERELLQRADFDTMSPDEWLQAKRALRRMKPLFEPVATRRTRPAARPGRADWRATLQAMARQGGDLLQPRWRAPRARPAPLVVLADISGSMSRYSRMLLHFTHTLARADVRVESFVFGTRLTRTTHLLRQRDPDLAVAQVVRAVQDWSGGTRISACLHQFNQQWARRTLSGRATVLLVTDGLEHGHTEALRFEMERLHKSCRRLVWLNPLLRWQGFEPKAAGIRTMLPHVDRFVPAHNLDSLEQLTRLLADDTPAGRH</sequence>
<keyword evidence="3" id="KW-1185">Reference proteome</keyword>
<dbReference type="SUPFAM" id="SSF53300">
    <property type="entry name" value="vWA-like"/>
    <property type="match status" value="1"/>
</dbReference>
<proteinExistence type="predicted"/>
<dbReference type="Gene3D" id="3.40.50.410">
    <property type="entry name" value="von Willebrand factor, type A domain"/>
    <property type="match status" value="1"/>
</dbReference>
<dbReference type="PANTHER" id="PTHR39338:SF6">
    <property type="entry name" value="BLL5662 PROTEIN"/>
    <property type="match status" value="1"/>
</dbReference>